<name>A0A941F9F9_9ACTN</name>
<sequence>MSGGVGACVVESGTGGVGACGRGGSFAYHGVGCDAEGGQEVLLAGVEMLPGLLLDTDPAAKASGKV</sequence>
<reference evidence="1 2" key="1">
    <citation type="submission" date="2021-04" db="EMBL/GenBank/DDBJ databases">
        <title>Characterization of the biosynthetic gene cluster of new lipopeptides with antitumor activity in the genome of the marine Streptomyces PHM034.</title>
        <authorList>
            <person name="Ceniceros A."/>
            <person name="Canedo L."/>
            <person name="Mendez C."/>
            <person name="Olano C."/>
            <person name="Schleissner C."/>
            <person name="Cuevas C."/>
            <person name="De La Calle F."/>
            <person name="Salas J.A."/>
        </authorList>
    </citation>
    <scope>NUCLEOTIDE SEQUENCE [LARGE SCALE GENOMIC DNA]</scope>
    <source>
        <strain evidence="1 2">PHM034</strain>
    </source>
</reference>
<evidence type="ECO:0000313" key="1">
    <source>
        <dbReference type="EMBL" id="MBR8639638.1"/>
    </source>
</evidence>
<gene>
    <name evidence="1" type="ORF">KEF29_10815</name>
</gene>
<accession>A0A941F9F9</accession>
<dbReference type="Proteomes" id="UP000682308">
    <property type="component" value="Unassembled WGS sequence"/>
</dbReference>
<dbReference type="AlphaFoldDB" id="A0A941F9F9"/>
<dbReference type="EMBL" id="JAGTPG010000002">
    <property type="protein sequence ID" value="MBR8639638.1"/>
    <property type="molecule type" value="Genomic_DNA"/>
</dbReference>
<proteinExistence type="predicted"/>
<evidence type="ECO:0000313" key="2">
    <source>
        <dbReference type="Proteomes" id="UP000682308"/>
    </source>
</evidence>
<organism evidence="1 2">
    <name type="scientific">Streptomyces tuirus</name>
    <dbReference type="NCBI Taxonomy" id="68278"/>
    <lineage>
        <taxon>Bacteria</taxon>
        <taxon>Bacillati</taxon>
        <taxon>Actinomycetota</taxon>
        <taxon>Actinomycetes</taxon>
        <taxon>Kitasatosporales</taxon>
        <taxon>Streptomycetaceae</taxon>
        <taxon>Streptomyces</taxon>
    </lineage>
</organism>
<feature type="non-terminal residue" evidence="1">
    <location>
        <position position="66"/>
    </location>
</feature>
<comment type="caution">
    <text evidence="1">The sequence shown here is derived from an EMBL/GenBank/DDBJ whole genome shotgun (WGS) entry which is preliminary data.</text>
</comment>
<protein>
    <submittedName>
        <fullName evidence="1">Uncharacterized protein</fullName>
    </submittedName>
</protein>
<keyword evidence="2" id="KW-1185">Reference proteome</keyword>